<dbReference type="InterPro" id="IPR052910">
    <property type="entry name" value="ABC-Purine-Binding"/>
</dbReference>
<evidence type="ECO:0000256" key="1">
    <source>
        <dbReference type="ARBA" id="ARBA00022729"/>
    </source>
</evidence>
<dbReference type="GO" id="GO:0005886">
    <property type="term" value="C:plasma membrane"/>
    <property type="evidence" value="ECO:0007669"/>
    <property type="project" value="InterPro"/>
</dbReference>
<evidence type="ECO:0000313" key="4">
    <source>
        <dbReference type="Proteomes" id="UP000824201"/>
    </source>
</evidence>
<comment type="caution">
    <text evidence="3">The sequence shown here is derived from an EMBL/GenBank/DDBJ whole genome shotgun (WGS) entry which is preliminary data.</text>
</comment>
<evidence type="ECO:0000259" key="2">
    <source>
        <dbReference type="Pfam" id="PF02608"/>
    </source>
</evidence>
<accession>A0A9D1EFH8</accession>
<proteinExistence type="predicted"/>
<name>A0A9D1EFH8_9FIRM</name>
<dbReference type="PANTHER" id="PTHR43208">
    <property type="entry name" value="ABC TRANSPORTER SUBSTRATE-BINDING PROTEIN"/>
    <property type="match status" value="1"/>
</dbReference>
<dbReference type="Proteomes" id="UP000824201">
    <property type="component" value="Unassembled WGS sequence"/>
</dbReference>
<gene>
    <name evidence="3" type="ORF">IAC96_09690</name>
</gene>
<dbReference type="PANTHER" id="PTHR43208:SF1">
    <property type="entry name" value="ABC TRANSPORTER SUBSTRATE-BINDING PROTEIN"/>
    <property type="match status" value="1"/>
</dbReference>
<dbReference type="InterPro" id="IPR003760">
    <property type="entry name" value="PnrA-like"/>
</dbReference>
<sequence length="637" mass="72612">MSYEDYKKALKLGQREYQAYLSKGNYPYLKVLDEILPNTSVEGEVNLGLVQIPADLIVGTKSAGRRTAFAPNFMPLLSSTSEFASKWSSLCDAHLTEGIRDPIKAYEFMNQFYVVEGNKRVSVLKYFKAASIPGVVTRIIPKRSNDKANKIYFEFLDFYRHTEINYIYFSQEGRYKKLLSILDKDPAEDWTEEEKMDFRSLFSRFQTAYNAKGGKKLPITIGDAFLAYLNVYGYEASKNKLPGQLKEDISKIWDEILLQKQELPVDLVLTPKDSSKKAPILTRILTPSSKVKVAFVHDKSTETSSWTYGHELGRIYVDEKLSDQIETSCVENVDLNNADMVLNEMALDNNKIIFTTTPQLLKPTLKFAVEHPDIKMLNCSLNTSHRYIRTYYARMYEAKFLIGAIAGALSENSKIAYIADYPIYGTIANINAFALGVKMINPRAKIYLEWSKVKEPKEDYIHSAEISCISTQDMIIPKIPSRNFGLYQIHGDQVTNLAMPIWHWGKFYEKLIQNILNGTWKVENSDKAINYWWGLSAGVIDVIYSQNLPIGTRRLIELLRHTITIGEFNPFSGILYGQNGIIHNEADHDIPPEQIASIDWLLENVIGEIPKFNELTEEAQALVRIQGVAPNDNFKII</sequence>
<dbReference type="EMBL" id="DVHN01000125">
    <property type="protein sequence ID" value="HIR89210.1"/>
    <property type="molecule type" value="Genomic_DNA"/>
</dbReference>
<reference evidence="3" key="1">
    <citation type="submission" date="2020-10" db="EMBL/GenBank/DDBJ databases">
        <authorList>
            <person name="Gilroy R."/>
        </authorList>
    </citation>
    <scope>NUCLEOTIDE SEQUENCE</scope>
    <source>
        <strain evidence="3">ChiW13-3771</strain>
    </source>
</reference>
<protein>
    <submittedName>
        <fullName evidence="3">BMP family ABC transporter substrate-binding protein</fullName>
    </submittedName>
</protein>
<dbReference type="Gene3D" id="3.40.50.2300">
    <property type="match status" value="2"/>
</dbReference>
<keyword evidence="1" id="KW-0732">Signal</keyword>
<dbReference type="AlphaFoldDB" id="A0A9D1EFH8"/>
<reference evidence="3" key="2">
    <citation type="journal article" date="2021" name="PeerJ">
        <title>Extensive microbial diversity within the chicken gut microbiome revealed by metagenomics and culture.</title>
        <authorList>
            <person name="Gilroy R."/>
            <person name="Ravi A."/>
            <person name="Getino M."/>
            <person name="Pursley I."/>
            <person name="Horton D.L."/>
            <person name="Alikhan N.F."/>
            <person name="Baker D."/>
            <person name="Gharbi K."/>
            <person name="Hall N."/>
            <person name="Watson M."/>
            <person name="Adriaenssens E.M."/>
            <person name="Foster-Nyarko E."/>
            <person name="Jarju S."/>
            <person name="Secka A."/>
            <person name="Antonio M."/>
            <person name="Oren A."/>
            <person name="Chaudhuri R.R."/>
            <person name="La Ragione R."/>
            <person name="Hildebrand F."/>
            <person name="Pallen M.J."/>
        </authorList>
    </citation>
    <scope>NUCLEOTIDE SEQUENCE</scope>
    <source>
        <strain evidence="3">ChiW13-3771</strain>
    </source>
</reference>
<feature type="domain" description="ABC transporter substrate-binding protein PnrA-like" evidence="2">
    <location>
        <begin position="290"/>
        <end position="452"/>
    </location>
</feature>
<evidence type="ECO:0000313" key="3">
    <source>
        <dbReference type="EMBL" id="HIR89210.1"/>
    </source>
</evidence>
<organism evidence="3 4">
    <name type="scientific">Candidatus Fimimorpha faecalis</name>
    <dbReference type="NCBI Taxonomy" id="2840824"/>
    <lineage>
        <taxon>Bacteria</taxon>
        <taxon>Bacillati</taxon>
        <taxon>Bacillota</taxon>
        <taxon>Clostridia</taxon>
        <taxon>Eubacteriales</taxon>
        <taxon>Candidatus Fimimorpha</taxon>
    </lineage>
</organism>
<dbReference type="Pfam" id="PF02608">
    <property type="entry name" value="Bmp"/>
    <property type="match status" value="1"/>
</dbReference>